<dbReference type="EMBL" id="QXTE01000456">
    <property type="protein sequence ID" value="TFJ97856.1"/>
    <property type="molecule type" value="Genomic_DNA"/>
</dbReference>
<comment type="caution">
    <text evidence="2">The sequence shown here is derived from an EMBL/GenBank/DDBJ whole genome shotgun (WGS) entry which is preliminary data.</text>
</comment>
<evidence type="ECO:0000313" key="3">
    <source>
        <dbReference type="Proteomes" id="UP000297703"/>
    </source>
</evidence>
<proteinExistence type="predicted"/>
<evidence type="ECO:0000313" key="2">
    <source>
        <dbReference type="EMBL" id="TFJ97856.1"/>
    </source>
</evidence>
<reference evidence="2 3" key="1">
    <citation type="submission" date="2019-04" db="EMBL/GenBank/DDBJ databases">
        <title>Draft genome of the big-headed turtle Platysternon megacephalum.</title>
        <authorList>
            <person name="Gong S."/>
        </authorList>
    </citation>
    <scope>NUCLEOTIDE SEQUENCE [LARGE SCALE GENOMIC DNA]</scope>
    <source>
        <strain evidence="2">DO16091913</strain>
        <tissue evidence="2">Muscle</tissue>
    </source>
</reference>
<dbReference type="STRING" id="55544.A0A4D9DKK6"/>
<feature type="region of interest" description="Disordered" evidence="1">
    <location>
        <begin position="176"/>
        <end position="206"/>
    </location>
</feature>
<sequence>MFQRVVRTQSAAPSPGLAPSRHLLLTGVGTAQNLRGPCLDHAYRSCLSFINPARRSWDCLLPPATDNRQRTEQTQSPGICSNVPTMELVGSLRMPLAGGPTGPWEFQGDCASERGVRLERGVGQGAREIGDRCTLRTSLREREPWKRGTAMCSRGWRRRRLRAALLGPGRRCAAWGAGGAERSERRRLQPWRPSRSHSTMSLSVRPQRRALAARINRSQSFAGVNSTQDKAFR</sequence>
<accession>A0A4D9DKK6</accession>
<keyword evidence="3" id="KW-1185">Reference proteome</keyword>
<dbReference type="AlphaFoldDB" id="A0A4D9DKK6"/>
<organism evidence="2 3">
    <name type="scientific">Platysternon megacephalum</name>
    <name type="common">big-headed turtle</name>
    <dbReference type="NCBI Taxonomy" id="55544"/>
    <lineage>
        <taxon>Eukaryota</taxon>
        <taxon>Metazoa</taxon>
        <taxon>Chordata</taxon>
        <taxon>Craniata</taxon>
        <taxon>Vertebrata</taxon>
        <taxon>Euteleostomi</taxon>
        <taxon>Archelosauria</taxon>
        <taxon>Testudinata</taxon>
        <taxon>Testudines</taxon>
        <taxon>Cryptodira</taxon>
        <taxon>Durocryptodira</taxon>
        <taxon>Testudinoidea</taxon>
        <taxon>Platysternidae</taxon>
        <taxon>Platysternon</taxon>
    </lineage>
</organism>
<protein>
    <submittedName>
        <fullName evidence="2">Synaptophysin-like protein 1</fullName>
    </submittedName>
</protein>
<evidence type="ECO:0000256" key="1">
    <source>
        <dbReference type="SAM" id="MobiDB-lite"/>
    </source>
</evidence>
<dbReference type="Proteomes" id="UP000297703">
    <property type="component" value="Unassembled WGS sequence"/>
</dbReference>
<reference evidence="2 3" key="2">
    <citation type="submission" date="2019-04" db="EMBL/GenBank/DDBJ databases">
        <title>The genome sequence of big-headed turtle.</title>
        <authorList>
            <person name="Gong S."/>
        </authorList>
    </citation>
    <scope>NUCLEOTIDE SEQUENCE [LARGE SCALE GENOMIC DNA]</scope>
    <source>
        <strain evidence="2">DO16091913</strain>
        <tissue evidence="2">Muscle</tissue>
    </source>
</reference>
<name>A0A4D9DKK6_9SAUR</name>
<gene>
    <name evidence="2" type="ORF">DR999_PMT20281</name>
</gene>